<protein>
    <submittedName>
        <fullName evidence="1">Uncharacterized protein</fullName>
    </submittedName>
</protein>
<dbReference type="OrthoDB" id="5514697at2"/>
<evidence type="ECO:0000313" key="1">
    <source>
        <dbReference type="EMBL" id="MRG93256.1"/>
    </source>
</evidence>
<sequence>MGSPEREAIDAPPVHLVEVELSGVDAGGQPTTLTLTPSAPAPVDGSRALSTTSLRITFDRFLLPGEAIRQAICLQPSAEPVPVLQQCTMGVFLEPSYDPVFRRITYRLPASATLVPDTKYWLTVLAPTETSPFGVRAFDGAPFEANVVLQFTTAAMDPPGGPVDPALDEAAQRAASEELFCAASACVASCAVDDQLCIDKCPVSKSLTIGCGGCHGPMELGAAVMGLDLSGVERIPAMIGRVANQTQTGEQADEADLRPRRFGRAMPHVDPGNAGNSYLLYKMLASPIYTRMAAAAGLAPGEIDRLRASVVVGLPMPPYDLYAAPQSSLEALSAWISTGAETPACP</sequence>
<dbReference type="EMBL" id="WJIE01000004">
    <property type="protein sequence ID" value="MRG93256.1"/>
    <property type="molecule type" value="Genomic_DNA"/>
</dbReference>
<dbReference type="RefSeq" id="WP_153820112.1">
    <property type="nucleotide sequence ID" value="NZ_WJIE01000004.1"/>
</dbReference>
<keyword evidence="2" id="KW-1185">Reference proteome</keyword>
<dbReference type="AlphaFoldDB" id="A0A6N7PR17"/>
<organism evidence="1 2">
    <name type="scientific">Polyangium spumosum</name>
    <dbReference type="NCBI Taxonomy" id="889282"/>
    <lineage>
        <taxon>Bacteria</taxon>
        <taxon>Pseudomonadati</taxon>
        <taxon>Myxococcota</taxon>
        <taxon>Polyangia</taxon>
        <taxon>Polyangiales</taxon>
        <taxon>Polyangiaceae</taxon>
        <taxon>Polyangium</taxon>
    </lineage>
</organism>
<gene>
    <name evidence="1" type="ORF">GF068_15135</name>
</gene>
<accession>A0A6N7PR17</accession>
<comment type="caution">
    <text evidence="1">The sequence shown here is derived from an EMBL/GenBank/DDBJ whole genome shotgun (WGS) entry which is preliminary data.</text>
</comment>
<reference evidence="1 2" key="1">
    <citation type="submission" date="2019-10" db="EMBL/GenBank/DDBJ databases">
        <title>A soil myxobacterium in the family Polyangiaceae.</title>
        <authorList>
            <person name="Li Y."/>
            <person name="Wang J."/>
        </authorList>
    </citation>
    <scope>NUCLEOTIDE SEQUENCE [LARGE SCALE GENOMIC DNA]</scope>
    <source>
        <strain evidence="1 2">DSM 14734</strain>
    </source>
</reference>
<dbReference type="Proteomes" id="UP000440224">
    <property type="component" value="Unassembled WGS sequence"/>
</dbReference>
<name>A0A6N7PR17_9BACT</name>
<proteinExistence type="predicted"/>
<evidence type="ECO:0000313" key="2">
    <source>
        <dbReference type="Proteomes" id="UP000440224"/>
    </source>
</evidence>